<evidence type="ECO:0000259" key="8">
    <source>
        <dbReference type="PROSITE" id="PS50937"/>
    </source>
</evidence>
<dbReference type="PROSITE" id="PS00552">
    <property type="entry name" value="HTH_MERR_1"/>
    <property type="match status" value="1"/>
</dbReference>
<evidence type="ECO:0000256" key="3">
    <source>
        <dbReference type="ARBA" id="ARBA00023004"/>
    </source>
</evidence>
<dbReference type="EMBL" id="QJKB01000001">
    <property type="protein sequence ID" value="PXX47384.1"/>
    <property type="molecule type" value="Genomic_DNA"/>
</dbReference>
<feature type="domain" description="HTH merR-type" evidence="8">
    <location>
        <begin position="15"/>
        <end position="83"/>
    </location>
</feature>
<dbReference type="InterPro" id="IPR000551">
    <property type="entry name" value="MerR-type_HTH_dom"/>
</dbReference>
<keyword evidence="2" id="KW-0479">Metal-binding</keyword>
<dbReference type="PANTHER" id="PTHR30204:SF0">
    <property type="entry name" value="REDOX-SENSITIVE TRANSCRIPTIONAL ACTIVATOR SOXR"/>
    <property type="match status" value="1"/>
</dbReference>
<dbReference type="NCBIfam" id="TIGR01950">
    <property type="entry name" value="SoxR"/>
    <property type="match status" value="1"/>
</dbReference>
<keyword evidence="7" id="KW-0804">Transcription</keyword>
<evidence type="ECO:0000256" key="6">
    <source>
        <dbReference type="ARBA" id="ARBA00023125"/>
    </source>
</evidence>
<evidence type="ECO:0000313" key="9">
    <source>
        <dbReference type="EMBL" id="PXX47384.1"/>
    </source>
</evidence>
<keyword evidence="4" id="KW-0411">Iron-sulfur</keyword>
<dbReference type="PANTHER" id="PTHR30204">
    <property type="entry name" value="REDOX-CYCLING DRUG-SENSING TRANSCRIPTIONAL ACTIVATOR SOXR"/>
    <property type="match status" value="1"/>
</dbReference>
<dbReference type="Pfam" id="PF00376">
    <property type="entry name" value="MerR"/>
    <property type="match status" value="1"/>
</dbReference>
<protein>
    <submittedName>
        <fullName evidence="9">MerR family redox-sensitive transcriptional activator SoxR</fullName>
    </submittedName>
</protein>
<dbReference type="GO" id="GO:0006979">
    <property type="term" value="P:response to oxidative stress"/>
    <property type="evidence" value="ECO:0007669"/>
    <property type="project" value="InterPro"/>
</dbReference>
<dbReference type="GO" id="GO:0046872">
    <property type="term" value="F:metal ion binding"/>
    <property type="evidence" value="ECO:0007669"/>
    <property type="project" value="UniProtKB-KW"/>
</dbReference>
<dbReference type="PROSITE" id="PS50937">
    <property type="entry name" value="HTH_MERR_2"/>
    <property type="match status" value="1"/>
</dbReference>
<proteinExistence type="predicted"/>
<evidence type="ECO:0000256" key="5">
    <source>
        <dbReference type="ARBA" id="ARBA00023015"/>
    </source>
</evidence>
<dbReference type="GO" id="GO:0003700">
    <property type="term" value="F:DNA-binding transcription factor activity"/>
    <property type="evidence" value="ECO:0007669"/>
    <property type="project" value="InterPro"/>
</dbReference>
<dbReference type="SMART" id="SM00422">
    <property type="entry name" value="HTH_MERR"/>
    <property type="match status" value="1"/>
</dbReference>
<dbReference type="InterPro" id="IPR010211">
    <property type="entry name" value="Redox-sen_tscrpt-act_SoxR"/>
</dbReference>
<dbReference type="Proteomes" id="UP000247792">
    <property type="component" value="Unassembled WGS sequence"/>
</dbReference>
<dbReference type="Gene3D" id="1.10.1660.10">
    <property type="match status" value="1"/>
</dbReference>
<dbReference type="InterPro" id="IPR015358">
    <property type="entry name" value="Tscrpt_reg_MerR_DNA-bd"/>
</dbReference>
<sequence length="162" mass="17943">MQWGETMADANNTNLISIGELAKRSGIAASALRFYESRGLITSVRSPAQRRQFAREVLRRVAFIKAAQTAGLTLEEIENSLATLPGQRTPTKQDWEKLSRSWHTLIEERIRALTALRDQLSSCIGCGCLSLKSCALYNPQDIANTRGTGPRYLMGDKSSDLI</sequence>
<dbReference type="GO" id="GO:0051537">
    <property type="term" value="F:2 iron, 2 sulfur cluster binding"/>
    <property type="evidence" value="ECO:0007669"/>
    <property type="project" value="UniProtKB-KW"/>
</dbReference>
<keyword evidence="3" id="KW-0408">Iron</keyword>
<name>A0A318K254_9BURK</name>
<comment type="caution">
    <text evidence="9">The sequence shown here is derived from an EMBL/GenBank/DDBJ whole genome shotgun (WGS) entry which is preliminary data.</text>
</comment>
<evidence type="ECO:0000256" key="7">
    <source>
        <dbReference type="ARBA" id="ARBA00023163"/>
    </source>
</evidence>
<keyword evidence="6" id="KW-0238">DNA-binding</keyword>
<evidence type="ECO:0000256" key="4">
    <source>
        <dbReference type="ARBA" id="ARBA00023014"/>
    </source>
</evidence>
<evidence type="ECO:0000256" key="2">
    <source>
        <dbReference type="ARBA" id="ARBA00022723"/>
    </source>
</evidence>
<keyword evidence="5" id="KW-0805">Transcription regulation</keyword>
<gene>
    <name evidence="9" type="ORF">DFR42_101962</name>
</gene>
<evidence type="ECO:0000256" key="1">
    <source>
        <dbReference type="ARBA" id="ARBA00022714"/>
    </source>
</evidence>
<dbReference type="SUPFAM" id="SSF46955">
    <property type="entry name" value="Putative DNA-binding domain"/>
    <property type="match status" value="1"/>
</dbReference>
<dbReference type="PRINTS" id="PR00040">
    <property type="entry name" value="HTHMERR"/>
</dbReference>
<organism evidence="9 10">
    <name type="scientific">Undibacterium pigrum</name>
    <dbReference type="NCBI Taxonomy" id="401470"/>
    <lineage>
        <taxon>Bacteria</taxon>
        <taxon>Pseudomonadati</taxon>
        <taxon>Pseudomonadota</taxon>
        <taxon>Betaproteobacteria</taxon>
        <taxon>Burkholderiales</taxon>
        <taxon>Oxalobacteraceae</taxon>
        <taxon>Undibacterium</taxon>
    </lineage>
</organism>
<reference evidence="9 10" key="1">
    <citation type="submission" date="2018-05" db="EMBL/GenBank/DDBJ databases">
        <title>Genomic Encyclopedia of Type Strains, Phase IV (KMG-IV): sequencing the most valuable type-strain genomes for metagenomic binning, comparative biology and taxonomic classification.</title>
        <authorList>
            <person name="Goeker M."/>
        </authorList>
    </citation>
    <scope>NUCLEOTIDE SEQUENCE [LARGE SCALE GENOMIC DNA]</scope>
    <source>
        <strain evidence="9 10">DSM 19792</strain>
    </source>
</reference>
<evidence type="ECO:0000313" key="10">
    <source>
        <dbReference type="Proteomes" id="UP000247792"/>
    </source>
</evidence>
<dbReference type="AlphaFoldDB" id="A0A318K254"/>
<accession>A0A318K254</accession>
<dbReference type="CDD" id="cd01110">
    <property type="entry name" value="HTH_SoxR"/>
    <property type="match status" value="1"/>
</dbReference>
<dbReference type="InterPro" id="IPR047057">
    <property type="entry name" value="MerR_fam"/>
</dbReference>
<dbReference type="InterPro" id="IPR009061">
    <property type="entry name" value="DNA-bd_dom_put_sf"/>
</dbReference>
<keyword evidence="1" id="KW-0001">2Fe-2S</keyword>
<keyword evidence="10" id="KW-1185">Reference proteome</keyword>
<dbReference type="GO" id="GO:0003677">
    <property type="term" value="F:DNA binding"/>
    <property type="evidence" value="ECO:0007669"/>
    <property type="project" value="UniProtKB-KW"/>
</dbReference>
<dbReference type="Pfam" id="PF09278">
    <property type="entry name" value="MerR-DNA-bind"/>
    <property type="match status" value="1"/>
</dbReference>